<keyword evidence="2" id="KW-1185">Reference proteome</keyword>
<organism evidence="1 2">
    <name type="scientific">Ornithinibacillus caprae</name>
    <dbReference type="NCBI Taxonomy" id="2678566"/>
    <lineage>
        <taxon>Bacteria</taxon>
        <taxon>Bacillati</taxon>
        <taxon>Bacillota</taxon>
        <taxon>Bacilli</taxon>
        <taxon>Bacillales</taxon>
        <taxon>Bacillaceae</taxon>
        <taxon>Ornithinibacillus</taxon>
    </lineage>
</organism>
<evidence type="ECO:0000313" key="1">
    <source>
        <dbReference type="EMBL" id="MUK90001.1"/>
    </source>
</evidence>
<evidence type="ECO:0000313" key="2">
    <source>
        <dbReference type="Proteomes" id="UP000469125"/>
    </source>
</evidence>
<dbReference type="EMBL" id="WOCA01000016">
    <property type="protein sequence ID" value="MUK90001.1"/>
    <property type="molecule type" value="Genomic_DNA"/>
</dbReference>
<gene>
    <name evidence="1" type="ORF">GMD78_16640</name>
</gene>
<sequence>MTAMIIDERIVCRSLIRVELINAGLSLNKRQTVMLVVCAWGTTDRNGG</sequence>
<dbReference type="Proteomes" id="UP000469125">
    <property type="component" value="Unassembled WGS sequence"/>
</dbReference>
<protein>
    <submittedName>
        <fullName evidence="1">Uncharacterized protein</fullName>
    </submittedName>
</protein>
<reference evidence="1 2" key="1">
    <citation type="submission" date="2019-11" db="EMBL/GenBank/DDBJ databases">
        <authorList>
            <person name="Li X."/>
        </authorList>
    </citation>
    <scope>NUCLEOTIDE SEQUENCE [LARGE SCALE GENOMIC DNA]</scope>
    <source>
        <strain evidence="1 2">L9</strain>
    </source>
</reference>
<proteinExistence type="predicted"/>
<comment type="caution">
    <text evidence="1">The sequence shown here is derived from an EMBL/GenBank/DDBJ whole genome shotgun (WGS) entry which is preliminary data.</text>
</comment>
<dbReference type="AlphaFoldDB" id="A0A6N8FLH5"/>
<name>A0A6N8FLH5_9BACI</name>
<accession>A0A6N8FLH5</accession>